<comment type="caution">
    <text evidence="3">The sequence shown here is derived from an EMBL/GenBank/DDBJ whole genome shotgun (WGS) entry which is preliminary data.</text>
</comment>
<dbReference type="PROSITE" id="PS51257">
    <property type="entry name" value="PROKAR_LIPOPROTEIN"/>
    <property type="match status" value="1"/>
</dbReference>
<dbReference type="Proteomes" id="UP000614460">
    <property type="component" value="Unassembled WGS sequence"/>
</dbReference>
<evidence type="ECO:0000256" key="2">
    <source>
        <dbReference type="SAM" id="SignalP"/>
    </source>
</evidence>
<evidence type="ECO:0008006" key="5">
    <source>
        <dbReference type="Google" id="ProtNLM"/>
    </source>
</evidence>
<proteinExistence type="predicted"/>
<sequence length="188" mass="20063">MHKRIISFLSLLTALLVLGSCGAPRKGTSGGTESTGTTSAEGPSASQWRSGVKGTWILNSVTRENIPSSYTVKNMFDEAPVDCFIGSQWDLPGGNQRGSITFNAEGNLCASGTVRTIVWSIFNPGKTGGQPSFQFKKIYAGDKASNVTSGYRLDLSYADENSLEMRLPVALNDGKNGNLVLKFSRAGE</sequence>
<name>A0A8H9G274_9SPHI</name>
<reference evidence="3" key="1">
    <citation type="journal article" date="2014" name="Int. J. Syst. Evol. Microbiol.">
        <title>Complete genome sequence of Corynebacterium casei LMG S-19264T (=DSM 44701T), isolated from a smear-ripened cheese.</title>
        <authorList>
            <consortium name="US DOE Joint Genome Institute (JGI-PGF)"/>
            <person name="Walter F."/>
            <person name="Albersmeier A."/>
            <person name="Kalinowski J."/>
            <person name="Ruckert C."/>
        </authorList>
    </citation>
    <scope>NUCLEOTIDE SEQUENCE</scope>
    <source>
        <strain evidence="3">CGMCC 1.15966</strain>
    </source>
</reference>
<dbReference type="RefSeq" id="WP_094257870.1">
    <property type="nucleotide sequence ID" value="NZ_BMKM01000006.1"/>
</dbReference>
<evidence type="ECO:0000313" key="3">
    <source>
        <dbReference type="EMBL" id="GGE26084.1"/>
    </source>
</evidence>
<feature type="region of interest" description="Disordered" evidence="1">
    <location>
        <begin position="26"/>
        <end position="48"/>
    </location>
</feature>
<evidence type="ECO:0000313" key="4">
    <source>
        <dbReference type="Proteomes" id="UP000614460"/>
    </source>
</evidence>
<keyword evidence="4" id="KW-1185">Reference proteome</keyword>
<dbReference type="EMBL" id="BMKM01000006">
    <property type="protein sequence ID" value="GGE26084.1"/>
    <property type="molecule type" value="Genomic_DNA"/>
</dbReference>
<organism evidence="3 4">
    <name type="scientific">Sphingobacterium cellulitidis</name>
    <dbReference type="NCBI Taxonomy" id="1768011"/>
    <lineage>
        <taxon>Bacteria</taxon>
        <taxon>Pseudomonadati</taxon>
        <taxon>Bacteroidota</taxon>
        <taxon>Sphingobacteriia</taxon>
        <taxon>Sphingobacteriales</taxon>
        <taxon>Sphingobacteriaceae</taxon>
        <taxon>Sphingobacterium</taxon>
    </lineage>
</organism>
<feature type="chain" id="PRO_5034339654" description="Lipocalin-like domain-containing protein" evidence="2">
    <location>
        <begin position="20"/>
        <end position="188"/>
    </location>
</feature>
<reference evidence="3" key="2">
    <citation type="submission" date="2020-09" db="EMBL/GenBank/DDBJ databases">
        <authorList>
            <person name="Sun Q."/>
            <person name="Zhou Y."/>
        </authorList>
    </citation>
    <scope>NUCLEOTIDE SEQUENCE</scope>
    <source>
        <strain evidence="3">CGMCC 1.15966</strain>
    </source>
</reference>
<protein>
    <recommendedName>
        <fullName evidence="5">Lipocalin-like domain-containing protein</fullName>
    </recommendedName>
</protein>
<keyword evidence="2" id="KW-0732">Signal</keyword>
<accession>A0A8H9G274</accession>
<dbReference type="AlphaFoldDB" id="A0A8H9G274"/>
<feature type="compositionally biased region" description="Low complexity" evidence="1">
    <location>
        <begin position="31"/>
        <end position="46"/>
    </location>
</feature>
<gene>
    <name evidence="3" type="ORF">GCM10011516_24700</name>
</gene>
<feature type="signal peptide" evidence="2">
    <location>
        <begin position="1"/>
        <end position="19"/>
    </location>
</feature>
<evidence type="ECO:0000256" key="1">
    <source>
        <dbReference type="SAM" id="MobiDB-lite"/>
    </source>
</evidence>